<dbReference type="PANTHER" id="PTHR11941:SF54">
    <property type="entry name" value="ENOYL-COA HYDRATASE, MITOCHONDRIAL"/>
    <property type="match status" value="1"/>
</dbReference>
<comment type="caution">
    <text evidence="4">The sequence shown here is derived from an EMBL/GenBank/DDBJ whole genome shotgun (WGS) entry which is preliminary data.</text>
</comment>
<dbReference type="EMBL" id="BSOH01000005">
    <property type="protein sequence ID" value="GLR16214.1"/>
    <property type="molecule type" value="Genomic_DNA"/>
</dbReference>
<dbReference type="SUPFAM" id="SSF52096">
    <property type="entry name" value="ClpP/crotonase"/>
    <property type="match status" value="1"/>
</dbReference>
<reference evidence="4" key="2">
    <citation type="submission" date="2023-01" db="EMBL/GenBank/DDBJ databases">
        <title>Draft genome sequence of Portibacter lacus strain NBRC 108769.</title>
        <authorList>
            <person name="Sun Q."/>
            <person name="Mori K."/>
        </authorList>
    </citation>
    <scope>NUCLEOTIDE SEQUENCE</scope>
    <source>
        <strain evidence="4">NBRC 108769</strain>
    </source>
</reference>
<dbReference type="Pfam" id="PF00378">
    <property type="entry name" value="ECH_1"/>
    <property type="match status" value="1"/>
</dbReference>
<keyword evidence="5" id="KW-1185">Reference proteome</keyword>
<organism evidence="4 5">
    <name type="scientific">Portibacter lacus</name>
    <dbReference type="NCBI Taxonomy" id="1099794"/>
    <lineage>
        <taxon>Bacteria</taxon>
        <taxon>Pseudomonadati</taxon>
        <taxon>Bacteroidota</taxon>
        <taxon>Saprospiria</taxon>
        <taxon>Saprospirales</taxon>
        <taxon>Haliscomenobacteraceae</taxon>
        <taxon>Portibacter</taxon>
    </lineage>
</organism>
<accession>A0AA37WE29</accession>
<evidence type="ECO:0000256" key="3">
    <source>
        <dbReference type="RuleBase" id="RU003707"/>
    </source>
</evidence>
<dbReference type="Gene3D" id="3.90.226.10">
    <property type="entry name" value="2-enoyl-CoA Hydratase, Chain A, domain 1"/>
    <property type="match status" value="1"/>
</dbReference>
<gene>
    <name evidence="4" type="primary">crt</name>
    <name evidence="4" type="ORF">GCM10007940_08290</name>
</gene>
<dbReference type="Proteomes" id="UP001156666">
    <property type="component" value="Unassembled WGS sequence"/>
</dbReference>
<reference evidence="4" key="1">
    <citation type="journal article" date="2014" name="Int. J. Syst. Evol. Microbiol.">
        <title>Complete genome sequence of Corynebacterium casei LMG S-19264T (=DSM 44701T), isolated from a smear-ripened cheese.</title>
        <authorList>
            <consortium name="US DOE Joint Genome Institute (JGI-PGF)"/>
            <person name="Walter F."/>
            <person name="Albersmeier A."/>
            <person name="Kalinowski J."/>
            <person name="Ruckert C."/>
        </authorList>
    </citation>
    <scope>NUCLEOTIDE SEQUENCE</scope>
    <source>
        <strain evidence="4">NBRC 108769</strain>
    </source>
</reference>
<dbReference type="CDD" id="cd06558">
    <property type="entry name" value="crotonase-like"/>
    <property type="match status" value="1"/>
</dbReference>
<keyword evidence="2" id="KW-0456">Lyase</keyword>
<dbReference type="AlphaFoldDB" id="A0AA37WE29"/>
<protein>
    <submittedName>
        <fullName evidence="4">Enoyl-CoA hydratase</fullName>
    </submittedName>
</protein>
<dbReference type="RefSeq" id="WP_235293016.1">
    <property type="nucleotide sequence ID" value="NZ_BSOH01000005.1"/>
</dbReference>
<dbReference type="InterPro" id="IPR018376">
    <property type="entry name" value="Enoyl-CoA_hyd/isom_CS"/>
</dbReference>
<evidence type="ECO:0000256" key="2">
    <source>
        <dbReference type="ARBA" id="ARBA00023239"/>
    </source>
</evidence>
<comment type="similarity">
    <text evidence="1 3">Belongs to the enoyl-CoA hydratase/isomerase family.</text>
</comment>
<dbReference type="InterPro" id="IPR029045">
    <property type="entry name" value="ClpP/crotonase-like_dom_sf"/>
</dbReference>
<sequence length="256" mass="27180">MKFIKVEVSSNIATITLNRPDALNALNNDLIVEIGASISELDKDDEVHGIIITGSGEKAFAAGADIKGFPELDEVSGKALSQSGHHVFNQIENLSKPVIAAVNGYALGGGLELAMACHLRIASENAVFGMPETKLGLIPGYGGTQRLVHLIGKAKAMEYILTAEMMDAPTAANLGLVNSVAPSGLLIEASRDMLYKIAKRGPLAVSKAIESINASVNPEIDGFELEMKFFGELLASSECKEGVAAFIEKRKPVFRK</sequence>
<evidence type="ECO:0000313" key="5">
    <source>
        <dbReference type="Proteomes" id="UP001156666"/>
    </source>
</evidence>
<name>A0AA37WE29_9BACT</name>
<dbReference type="PROSITE" id="PS00166">
    <property type="entry name" value="ENOYL_COA_HYDRATASE"/>
    <property type="match status" value="1"/>
</dbReference>
<proteinExistence type="inferred from homology"/>
<dbReference type="Gene3D" id="1.10.12.10">
    <property type="entry name" value="Lyase 2-enoyl-coa Hydratase, Chain A, domain 2"/>
    <property type="match status" value="1"/>
</dbReference>
<dbReference type="GO" id="GO:0006635">
    <property type="term" value="P:fatty acid beta-oxidation"/>
    <property type="evidence" value="ECO:0007669"/>
    <property type="project" value="TreeGrafter"/>
</dbReference>
<evidence type="ECO:0000256" key="1">
    <source>
        <dbReference type="ARBA" id="ARBA00005254"/>
    </source>
</evidence>
<dbReference type="PANTHER" id="PTHR11941">
    <property type="entry name" value="ENOYL-COA HYDRATASE-RELATED"/>
    <property type="match status" value="1"/>
</dbReference>
<evidence type="ECO:0000313" key="4">
    <source>
        <dbReference type="EMBL" id="GLR16214.1"/>
    </source>
</evidence>
<dbReference type="FunFam" id="3.90.226.10:FF:000009">
    <property type="entry name" value="Carnitinyl-CoA dehydratase"/>
    <property type="match status" value="1"/>
</dbReference>
<dbReference type="GO" id="GO:0016829">
    <property type="term" value="F:lyase activity"/>
    <property type="evidence" value="ECO:0007669"/>
    <property type="project" value="UniProtKB-KW"/>
</dbReference>
<dbReference type="InterPro" id="IPR014748">
    <property type="entry name" value="Enoyl-CoA_hydra_C"/>
</dbReference>
<dbReference type="InterPro" id="IPR001753">
    <property type="entry name" value="Enoyl-CoA_hydra/iso"/>
</dbReference>